<evidence type="ECO:0000313" key="9">
    <source>
        <dbReference type="EMBL" id="GMR42035.1"/>
    </source>
</evidence>
<dbReference type="AlphaFoldDB" id="A0AAN5CE35"/>
<accession>A0AAN5CE35</accession>
<dbReference type="PANTHER" id="PTHR11082:SF31">
    <property type="entry name" value="TRNA-DIHYDROURIDINE(20A_20B) SYNTHASE [NAD(P)+]-LIKE"/>
    <property type="match status" value="1"/>
</dbReference>
<dbReference type="GO" id="GO:0050660">
    <property type="term" value="F:flavin adenine dinucleotide binding"/>
    <property type="evidence" value="ECO:0007669"/>
    <property type="project" value="InterPro"/>
</dbReference>
<feature type="domain" description="DUS-like FMN-binding" evidence="8">
    <location>
        <begin position="25"/>
        <end position="276"/>
    </location>
</feature>
<dbReference type="Pfam" id="PF01207">
    <property type="entry name" value="Dus"/>
    <property type="match status" value="1"/>
</dbReference>
<dbReference type="PIRSF" id="PIRSF006621">
    <property type="entry name" value="Dus"/>
    <property type="match status" value="1"/>
</dbReference>
<evidence type="ECO:0000256" key="2">
    <source>
        <dbReference type="ARBA" id="ARBA00022630"/>
    </source>
</evidence>
<dbReference type="FunFam" id="3.20.20.70:FF:000221">
    <property type="entry name" value="tRNA-dihydrouridine synthase"/>
    <property type="match status" value="1"/>
</dbReference>
<sequence length="312" mass="35188">EMEDRLGNDVREMEPIGDKRPLYYCAPMVRYSRLAFRNLVRRHGVDIAFSPMIYARNFLESEHARVSEFATHPDDKQTIVQFASDDPQVFAAAAELVYKYSIGVDLNCGCPKSDVRQKGFGSSLLNKPELLADMVRQTRARIPDPEYKVSLKIRVNYPLDRTIDLCRKAEAAGVSHLTVHGRTPSMRCEPVDYDAIRTIVDAVNVPVIANGDIRSLEDAHKVVAEAGCEGVMAANGLLANPSFFEGEETTSAQCVRDWLDISANLGVSQPIFHQHLVYMLRESLTPQQRRLFNELSCRPAVEEFLEPFLREE</sequence>
<evidence type="ECO:0000256" key="1">
    <source>
        <dbReference type="ARBA" id="ARBA00001917"/>
    </source>
</evidence>
<name>A0AAN5CE35_9BILA</name>
<feature type="binding site" evidence="7">
    <location>
        <position position="81"/>
    </location>
    <ligand>
        <name>FMN</name>
        <dbReference type="ChEBI" id="CHEBI:58210"/>
    </ligand>
</feature>
<feature type="binding site" evidence="7">
    <location>
        <begin position="27"/>
        <end position="29"/>
    </location>
    <ligand>
        <name>FMN</name>
        <dbReference type="ChEBI" id="CHEBI:58210"/>
    </ligand>
</feature>
<comment type="caution">
    <text evidence="9">The sequence shown here is derived from an EMBL/GenBank/DDBJ whole genome shotgun (WGS) entry which is preliminary data.</text>
</comment>
<proteinExistence type="predicted"/>
<dbReference type="SUPFAM" id="SSF51395">
    <property type="entry name" value="FMN-linked oxidoreductases"/>
    <property type="match status" value="1"/>
</dbReference>
<evidence type="ECO:0000313" key="10">
    <source>
        <dbReference type="Proteomes" id="UP001328107"/>
    </source>
</evidence>
<dbReference type="GO" id="GO:0017150">
    <property type="term" value="F:tRNA dihydrouridine synthase activity"/>
    <property type="evidence" value="ECO:0007669"/>
    <property type="project" value="InterPro"/>
</dbReference>
<evidence type="ECO:0000256" key="7">
    <source>
        <dbReference type="PIRSR" id="PIRSR006621-2"/>
    </source>
</evidence>
<protein>
    <recommendedName>
        <fullName evidence="8">DUS-like FMN-binding domain-containing protein</fullName>
    </recommendedName>
</protein>
<dbReference type="InterPro" id="IPR013785">
    <property type="entry name" value="Aldolase_TIM"/>
</dbReference>
<keyword evidence="3 7" id="KW-0288">FMN</keyword>
<dbReference type="CDD" id="cd02801">
    <property type="entry name" value="DUS_like_FMN"/>
    <property type="match status" value="1"/>
</dbReference>
<keyword evidence="5" id="KW-0560">Oxidoreductase</keyword>
<dbReference type="InterPro" id="IPR001269">
    <property type="entry name" value="DUS_fam"/>
</dbReference>
<feature type="binding site" evidence="7">
    <location>
        <position position="180"/>
    </location>
    <ligand>
        <name>FMN</name>
        <dbReference type="ChEBI" id="CHEBI:58210"/>
    </ligand>
</feature>
<keyword evidence="10" id="KW-1185">Reference proteome</keyword>
<evidence type="ECO:0000256" key="6">
    <source>
        <dbReference type="PIRSR" id="PIRSR006621-1"/>
    </source>
</evidence>
<dbReference type="PANTHER" id="PTHR11082">
    <property type="entry name" value="TRNA-DIHYDROURIDINE SYNTHASE"/>
    <property type="match status" value="1"/>
</dbReference>
<organism evidence="9 10">
    <name type="scientific">Pristionchus mayeri</name>
    <dbReference type="NCBI Taxonomy" id="1317129"/>
    <lineage>
        <taxon>Eukaryota</taxon>
        <taxon>Metazoa</taxon>
        <taxon>Ecdysozoa</taxon>
        <taxon>Nematoda</taxon>
        <taxon>Chromadorea</taxon>
        <taxon>Rhabditida</taxon>
        <taxon>Rhabditina</taxon>
        <taxon>Diplogasteromorpha</taxon>
        <taxon>Diplogasteroidea</taxon>
        <taxon>Neodiplogasteridae</taxon>
        <taxon>Pristionchus</taxon>
    </lineage>
</organism>
<dbReference type="PROSITE" id="PS01136">
    <property type="entry name" value="UPF0034"/>
    <property type="match status" value="1"/>
</dbReference>
<gene>
    <name evidence="9" type="ORF">PMAYCL1PPCAC_12230</name>
</gene>
<dbReference type="Gene3D" id="3.20.20.70">
    <property type="entry name" value="Aldolase class I"/>
    <property type="match status" value="1"/>
</dbReference>
<dbReference type="InterPro" id="IPR035587">
    <property type="entry name" value="DUS-like_FMN-bd"/>
</dbReference>
<feature type="active site" description="Proton donor" evidence="6">
    <location>
        <position position="110"/>
    </location>
</feature>
<dbReference type="Proteomes" id="UP001328107">
    <property type="component" value="Unassembled WGS sequence"/>
</dbReference>
<dbReference type="InterPro" id="IPR018517">
    <property type="entry name" value="tRNA_hU_synthase_CS"/>
</dbReference>
<dbReference type="EMBL" id="BTRK01000003">
    <property type="protein sequence ID" value="GMR42035.1"/>
    <property type="molecule type" value="Genomic_DNA"/>
</dbReference>
<comment type="cofactor">
    <cofactor evidence="1 7">
        <name>FMN</name>
        <dbReference type="ChEBI" id="CHEBI:58210"/>
    </cofactor>
</comment>
<evidence type="ECO:0000256" key="4">
    <source>
        <dbReference type="ARBA" id="ARBA00022694"/>
    </source>
</evidence>
<keyword evidence="7" id="KW-0547">Nucleotide-binding</keyword>
<keyword evidence="4" id="KW-0819">tRNA processing</keyword>
<feature type="non-terminal residue" evidence="9">
    <location>
        <position position="1"/>
    </location>
</feature>
<evidence type="ECO:0000259" key="8">
    <source>
        <dbReference type="Pfam" id="PF01207"/>
    </source>
</evidence>
<evidence type="ECO:0000256" key="3">
    <source>
        <dbReference type="ARBA" id="ARBA00022643"/>
    </source>
</evidence>
<evidence type="ECO:0000256" key="5">
    <source>
        <dbReference type="ARBA" id="ARBA00023002"/>
    </source>
</evidence>
<reference evidence="10" key="1">
    <citation type="submission" date="2022-10" db="EMBL/GenBank/DDBJ databases">
        <title>Genome assembly of Pristionchus species.</title>
        <authorList>
            <person name="Yoshida K."/>
            <person name="Sommer R.J."/>
        </authorList>
    </citation>
    <scope>NUCLEOTIDE SEQUENCE [LARGE SCALE GENOMIC DNA]</scope>
    <source>
        <strain evidence="10">RS5460</strain>
    </source>
</reference>
<keyword evidence="2" id="KW-0285">Flavoprotein</keyword>